<evidence type="ECO:0000259" key="6">
    <source>
        <dbReference type="Pfam" id="PF01490"/>
    </source>
</evidence>
<feature type="transmembrane region" description="Helical" evidence="5">
    <location>
        <begin position="319"/>
        <end position="342"/>
    </location>
</feature>
<dbReference type="GO" id="GO:0015179">
    <property type="term" value="F:L-amino acid transmembrane transporter activity"/>
    <property type="evidence" value="ECO:0007669"/>
    <property type="project" value="TreeGrafter"/>
</dbReference>
<protein>
    <submittedName>
        <fullName evidence="7">Proton-coupled amino acid transporter 1</fullName>
    </submittedName>
</protein>
<dbReference type="PANTHER" id="PTHR22950:SF349">
    <property type="entry name" value="AMINO ACID TRANSPORTER TRANSMEMBRANE DOMAIN-CONTAINING PROTEIN"/>
    <property type="match status" value="1"/>
</dbReference>
<feature type="transmembrane region" description="Helical" evidence="5">
    <location>
        <begin position="136"/>
        <end position="158"/>
    </location>
</feature>
<gene>
    <name evidence="7" type="ORF">L798_02977</name>
</gene>
<keyword evidence="2 5" id="KW-0812">Transmembrane</keyword>
<dbReference type="PANTHER" id="PTHR22950">
    <property type="entry name" value="AMINO ACID TRANSPORTER"/>
    <property type="match status" value="1"/>
</dbReference>
<sequence>MGDAFRNAGLIAGPVVSLLLSIICVYCQHMLLTGAKELQKRTGSPVLPTFAETVELSFKAGPPQLRKWAKTVRLWINIFLCVTQMGFCCVYFVFISDNVKKVMDHYNVELDIHIHMLILLLPIMLSCWIRDLKYLVPVSLFANVFMTVGIAVTLYYISQELPTPSTRDYIAPWSKIPLFFGTAIYAFEGIGLVLPLQSEMKQHDQFTRPFGVLNIGMTIVTCLIVTVGFLGYLKYGDSVEGSLTLNLPQEDILAQAVQLTISVGVLFSYALQMYVPIEILWPRIQRRWGPFKYSSLIEIIFRSSLVLITFILAEVIPHFSLFISLVGAVSSTALALFFPAIMDIATHWESGLGPFKWVLWKDGFFILIGVIGFITGTYASVEAIVQKL</sequence>
<evidence type="ECO:0000313" key="7">
    <source>
        <dbReference type="EMBL" id="KDR21512.1"/>
    </source>
</evidence>
<feature type="transmembrane region" description="Helical" evidence="5">
    <location>
        <begin position="210"/>
        <end position="232"/>
    </location>
</feature>
<feature type="transmembrane region" description="Helical" evidence="5">
    <location>
        <begin position="252"/>
        <end position="275"/>
    </location>
</feature>
<feature type="transmembrane region" description="Helical" evidence="5">
    <location>
        <begin position="363"/>
        <end position="381"/>
    </location>
</feature>
<evidence type="ECO:0000313" key="8">
    <source>
        <dbReference type="Proteomes" id="UP000027135"/>
    </source>
</evidence>
<comment type="subcellular location">
    <subcellularLocation>
        <location evidence="1">Membrane</location>
        <topology evidence="1">Multi-pass membrane protein</topology>
    </subcellularLocation>
</comment>
<evidence type="ECO:0000256" key="3">
    <source>
        <dbReference type="ARBA" id="ARBA00022989"/>
    </source>
</evidence>
<feature type="transmembrane region" description="Helical" evidence="5">
    <location>
        <begin position="12"/>
        <end position="32"/>
    </location>
</feature>
<dbReference type="eggNOG" id="KOG1304">
    <property type="taxonomic scope" value="Eukaryota"/>
</dbReference>
<dbReference type="InParanoid" id="A0A067RCN4"/>
<evidence type="ECO:0000256" key="2">
    <source>
        <dbReference type="ARBA" id="ARBA00022692"/>
    </source>
</evidence>
<dbReference type="FunCoup" id="A0A067RCN4">
    <property type="interactions" value="74"/>
</dbReference>
<evidence type="ECO:0000256" key="4">
    <source>
        <dbReference type="ARBA" id="ARBA00023136"/>
    </source>
</evidence>
<dbReference type="OMA" id="MDVHLVM"/>
<dbReference type="GO" id="GO:0005774">
    <property type="term" value="C:vacuolar membrane"/>
    <property type="evidence" value="ECO:0007669"/>
    <property type="project" value="TreeGrafter"/>
</dbReference>
<evidence type="ECO:0000256" key="1">
    <source>
        <dbReference type="ARBA" id="ARBA00004141"/>
    </source>
</evidence>
<name>A0A067RCN4_ZOONE</name>
<feature type="transmembrane region" description="Helical" evidence="5">
    <location>
        <begin position="296"/>
        <end position="313"/>
    </location>
</feature>
<reference evidence="7 8" key="1">
    <citation type="journal article" date="2014" name="Nat. Commun.">
        <title>Molecular traces of alternative social organization in a termite genome.</title>
        <authorList>
            <person name="Terrapon N."/>
            <person name="Li C."/>
            <person name="Robertson H.M."/>
            <person name="Ji L."/>
            <person name="Meng X."/>
            <person name="Booth W."/>
            <person name="Chen Z."/>
            <person name="Childers C.P."/>
            <person name="Glastad K.M."/>
            <person name="Gokhale K."/>
            <person name="Gowin J."/>
            <person name="Gronenberg W."/>
            <person name="Hermansen R.A."/>
            <person name="Hu H."/>
            <person name="Hunt B.G."/>
            <person name="Huylmans A.K."/>
            <person name="Khalil S.M."/>
            <person name="Mitchell R.D."/>
            <person name="Munoz-Torres M.C."/>
            <person name="Mustard J.A."/>
            <person name="Pan H."/>
            <person name="Reese J.T."/>
            <person name="Scharf M.E."/>
            <person name="Sun F."/>
            <person name="Vogel H."/>
            <person name="Xiao J."/>
            <person name="Yang W."/>
            <person name="Yang Z."/>
            <person name="Yang Z."/>
            <person name="Zhou J."/>
            <person name="Zhu J."/>
            <person name="Brent C.S."/>
            <person name="Elsik C.G."/>
            <person name="Goodisman M.A."/>
            <person name="Liberles D.A."/>
            <person name="Roe R.M."/>
            <person name="Vargo E.L."/>
            <person name="Vilcinskas A."/>
            <person name="Wang J."/>
            <person name="Bornberg-Bauer E."/>
            <person name="Korb J."/>
            <person name="Zhang G."/>
            <person name="Liebig J."/>
        </authorList>
    </citation>
    <scope>NUCLEOTIDE SEQUENCE [LARGE SCALE GENOMIC DNA]</scope>
    <source>
        <tissue evidence="7">Whole organism</tissue>
    </source>
</reference>
<organism evidence="7 8">
    <name type="scientific">Zootermopsis nevadensis</name>
    <name type="common">Dampwood termite</name>
    <dbReference type="NCBI Taxonomy" id="136037"/>
    <lineage>
        <taxon>Eukaryota</taxon>
        <taxon>Metazoa</taxon>
        <taxon>Ecdysozoa</taxon>
        <taxon>Arthropoda</taxon>
        <taxon>Hexapoda</taxon>
        <taxon>Insecta</taxon>
        <taxon>Pterygota</taxon>
        <taxon>Neoptera</taxon>
        <taxon>Polyneoptera</taxon>
        <taxon>Dictyoptera</taxon>
        <taxon>Blattodea</taxon>
        <taxon>Blattoidea</taxon>
        <taxon>Termitoidae</taxon>
        <taxon>Termopsidae</taxon>
        <taxon>Zootermopsis</taxon>
    </lineage>
</organism>
<dbReference type="AlphaFoldDB" id="A0A067RCN4"/>
<keyword evidence="3 5" id="KW-1133">Transmembrane helix</keyword>
<feature type="domain" description="Amino acid transporter transmembrane" evidence="6">
    <location>
        <begin position="4"/>
        <end position="381"/>
    </location>
</feature>
<feature type="transmembrane region" description="Helical" evidence="5">
    <location>
        <begin position="112"/>
        <end position="129"/>
    </location>
</feature>
<accession>A0A067RCN4</accession>
<feature type="transmembrane region" description="Helical" evidence="5">
    <location>
        <begin position="178"/>
        <end position="198"/>
    </location>
</feature>
<dbReference type="STRING" id="136037.A0A067RCN4"/>
<dbReference type="EMBL" id="KK852550">
    <property type="protein sequence ID" value="KDR21512.1"/>
    <property type="molecule type" value="Genomic_DNA"/>
</dbReference>
<evidence type="ECO:0000256" key="5">
    <source>
        <dbReference type="SAM" id="Phobius"/>
    </source>
</evidence>
<dbReference type="InterPro" id="IPR013057">
    <property type="entry name" value="AA_transpt_TM"/>
</dbReference>
<keyword evidence="4 5" id="KW-0472">Membrane</keyword>
<keyword evidence="8" id="KW-1185">Reference proteome</keyword>
<proteinExistence type="predicted"/>
<dbReference type="Pfam" id="PF01490">
    <property type="entry name" value="Aa_trans"/>
    <property type="match status" value="1"/>
</dbReference>
<dbReference type="Proteomes" id="UP000027135">
    <property type="component" value="Unassembled WGS sequence"/>
</dbReference>
<feature type="transmembrane region" description="Helical" evidence="5">
    <location>
        <begin position="74"/>
        <end position="96"/>
    </location>
</feature>